<keyword evidence="10" id="KW-0472">Membrane</keyword>
<dbReference type="InterPro" id="IPR000897">
    <property type="entry name" value="SRP54_GTPase_dom"/>
</dbReference>
<dbReference type="InterPro" id="IPR027417">
    <property type="entry name" value="P-loop_NTPase"/>
</dbReference>
<dbReference type="OrthoDB" id="9778554at2"/>
<comment type="similarity">
    <text evidence="2">Belongs to the GTP-binding SRP family.</text>
</comment>
<evidence type="ECO:0000256" key="4">
    <source>
        <dbReference type="ARBA" id="ARBA00022448"/>
    </source>
</evidence>
<evidence type="ECO:0000256" key="10">
    <source>
        <dbReference type="ARBA" id="ARBA00023136"/>
    </source>
</evidence>
<keyword evidence="5" id="KW-1003">Cell membrane</keyword>
<dbReference type="GO" id="GO:0005525">
    <property type="term" value="F:GTP binding"/>
    <property type="evidence" value="ECO:0007669"/>
    <property type="project" value="UniProtKB-UniRule"/>
</dbReference>
<keyword evidence="11" id="KW-1006">Bacterial flagellum protein export</keyword>
<keyword evidence="7" id="KW-1005">Bacterial flagellum biogenesis</keyword>
<reference evidence="15 16" key="2">
    <citation type="submission" date="2019-09" db="EMBL/GenBank/DDBJ databases">
        <title>Complete Genome Sequence and Methylome Analysis of free living Spirochaetas.</title>
        <authorList>
            <person name="Leshcheva N."/>
            <person name="Mikheeva N."/>
        </authorList>
    </citation>
    <scope>NUCLEOTIDE SEQUENCE [LARGE SCALE GENOMIC DNA]</scope>
    <source>
        <strain evidence="15 16">P</strain>
    </source>
</reference>
<feature type="domain" description="Helicase ATP-binding" evidence="14">
    <location>
        <begin position="171"/>
        <end position="319"/>
    </location>
</feature>
<evidence type="ECO:0000256" key="11">
    <source>
        <dbReference type="ARBA" id="ARBA00023225"/>
    </source>
</evidence>
<dbReference type="InterPro" id="IPR047040">
    <property type="entry name" value="FlhF__GTPase_dom"/>
</dbReference>
<evidence type="ECO:0000256" key="6">
    <source>
        <dbReference type="ARBA" id="ARBA00022741"/>
    </source>
</evidence>
<dbReference type="InterPro" id="IPR014001">
    <property type="entry name" value="Helicase_ATP-bd"/>
</dbReference>
<dbReference type="GO" id="GO:0044781">
    <property type="term" value="P:bacterial-type flagellum organization"/>
    <property type="evidence" value="ECO:0007669"/>
    <property type="project" value="UniProtKB-UniRule"/>
</dbReference>
<keyword evidence="6" id="KW-0547">Nucleotide-binding</keyword>
<dbReference type="PROSITE" id="PS51192">
    <property type="entry name" value="HELICASE_ATP_BIND_1"/>
    <property type="match status" value="1"/>
</dbReference>
<evidence type="ECO:0000256" key="1">
    <source>
        <dbReference type="ARBA" id="ARBA00004413"/>
    </source>
</evidence>
<evidence type="ECO:0000256" key="5">
    <source>
        <dbReference type="ARBA" id="ARBA00022475"/>
    </source>
</evidence>
<dbReference type="InterPro" id="IPR020006">
    <property type="entry name" value="FlhF"/>
</dbReference>
<dbReference type="EMBL" id="CP035807">
    <property type="protein sequence ID" value="QEN06031.1"/>
    <property type="molecule type" value="Genomic_DNA"/>
</dbReference>
<comment type="function">
    <text evidence="12">Necessary for flagellar biosynthesis. May be involved in translocation of the flagellum.</text>
</comment>
<evidence type="ECO:0000256" key="7">
    <source>
        <dbReference type="ARBA" id="ARBA00022795"/>
    </source>
</evidence>
<evidence type="ECO:0000313" key="16">
    <source>
        <dbReference type="Proteomes" id="UP000323824"/>
    </source>
</evidence>
<evidence type="ECO:0000256" key="2">
    <source>
        <dbReference type="ARBA" id="ARBA00008531"/>
    </source>
</evidence>
<dbReference type="GO" id="GO:0006614">
    <property type="term" value="P:SRP-dependent cotranslational protein targeting to membrane"/>
    <property type="evidence" value="ECO:0007669"/>
    <property type="project" value="UniProtKB-UniRule"/>
</dbReference>
<dbReference type="GO" id="GO:0005047">
    <property type="term" value="F:signal recognition particle binding"/>
    <property type="evidence" value="ECO:0007669"/>
    <property type="project" value="TreeGrafter"/>
</dbReference>
<name>A0A5C1QEM3_9SPIO</name>
<evidence type="ECO:0000256" key="3">
    <source>
        <dbReference type="ARBA" id="ARBA00014919"/>
    </source>
</evidence>
<dbReference type="GO" id="GO:0015031">
    <property type="term" value="P:protein transport"/>
    <property type="evidence" value="ECO:0007669"/>
    <property type="project" value="UniProtKB-KW"/>
</dbReference>
<protein>
    <recommendedName>
        <fullName evidence="3 13">Flagellar biosynthesis protein FlhF</fullName>
    </recommendedName>
</protein>
<keyword evidence="4" id="KW-0813">Transport</keyword>
<dbReference type="PANTHER" id="PTHR43134">
    <property type="entry name" value="SIGNAL RECOGNITION PARTICLE RECEPTOR SUBUNIT ALPHA"/>
    <property type="match status" value="1"/>
</dbReference>
<keyword evidence="15" id="KW-0969">Cilium</keyword>
<keyword evidence="15" id="KW-0966">Cell projection</keyword>
<dbReference type="AlphaFoldDB" id="A0A5C1QEM3"/>
<dbReference type="KEGG" id="sper:EW093_15475"/>
<accession>A0A5C1QEM3</accession>
<dbReference type="Proteomes" id="UP000323824">
    <property type="component" value="Chromosome"/>
</dbReference>
<dbReference type="FunFam" id="3.40.50.300:FF:000695">
    <property type="entry name" value="Flagellar biosynthesis regulator FlhF"/>
    <property type="match status" value="1"/>
</dbReference>
<dbReference type="NCBIfam" id="TIGR03499">
    <property type="entry name" value="FlhF"/>
    <property type="match status" value="1"/>
</dbReference>
<evidence type="ECO:0000256" key="8">
    <source>
        <dbReference type="ARBA" id="ARBA00022927"/>
    </source>
</evidence>
<keyword evidence="15" id="KW-0282">Flagellum</keyword>
<dbReference type="GO" id="GO:0003924">
    <property type="term" value="F:GTPase activity"/>
    <property type="evidence" value="ECO:0007669"/>
    <property type="project" value="UniProtKB-UniRule"/>
</dbReference>
<keyword evidence="8" id="KW-0653">Protein transport</keyword>
<keyword evidence="9" id="KW-0342">GTP-binding</keyword>
<dbReference type="GO" id="GO:0005886">
    <property type="term" value="C:plasma membrane"/>
    <property type="evidence" value="ECO:0007669"/>
    <property type="project" value="UniProtKB-SubCell"/>
</dbReference>
<dbReference type="SMART" id="SM00962">
    <property type="entry name" value="SRP54"/>
    <property type="match status" value="1"/>
</dbReference>
<organism evidence="15 16">
    <name type="scientific">Thiospirochaeta perfilievii</name>
    <dbReference type="NCBI Taxonomy" id="252967"/>
    <lineage>
        <taxon>Bacteria</taxon>
        <taxon>Pseudomonadati</taxon>
        <taxon>Spirochaetota</taxon>
        <taxon>Spirochaetia</taxon>
        <taxon>Spirochaetales</taxon>
        <taxon>Spirochaetaceae</taxon>
        <taxon>Thiospirochaeta</taxon>
    </lineage>
</organism>
<dbReference type="RefSeq" id="WP_149569265.1">
    <property type="nucleotide sequence ID" value="NZ_CP035807.1"/>
</dbReference>
<keyword evidence="16" id="KW-1185">Reference proteome</keyword>
<dbReference type="Gene3D" id="1.20.120.1380">
    <property type="entry name" value="Flagellar FlhF biosynthesis protein, N domain"/>
    <property type="match status" value="1"/>
</dbReference>
<evidence type="ECO:0000256" key="9">
    <source>
        <dbReference type="ARBA" id="ARBA00023134"/>
    </source>
</evidence>
<proteinExistence type="inferred from homology"/>
<gene>
    <name evidence="15" type="primary">flhF</name>
    <name evidence="15" type="ORF">EW093_15475</name>
</gene>
<evidence type="ECO:0000259" key="14">
    <source>
        <dbReference type="PROSITE" id="PS51192"/>
    </source>
</evidence>
<evidence type="ECO:0000256" key="13">
    <source>
        <dbReference type="NCBIfam" id="TIGR03499"/>
    </source>
</evidence>
<reference evidence="15 16" key="1">
    <citation type="submission" date="2019-02" db="EMBL/GenBank/DDBJ databases">
        <authorList>
            <person name="Fomenkov A."/>
            <person name="Dubinina G."/>
            <person name="Grabovich M."/>
            <person name="Vincze T."/>
            <person name="Roberts R.J."/>
        </authorList>
    </citation>
    <scope>NUCLEOTIDE SEQUENCE [LARGE SCALE GENOMIC DNA]</scope>
    <source>
        <strain evidence="15 16">P</strain>
    </source>
</reference>
<dbReference type="SUPFAM" id="SSF52540">
    <property type="entry name" value="P-loop containing nucleoside triphosphate hydrolases"/>
    <property type="match status" value="1"/>
</dbReference>
<dbReference type="Gene3D" id="3.40.50.300">
    <property type="entry name" value="P-loop containing nucleotide triphosphate hydrolases"/>
    <property type="match status" value="1"/>
</dbReference>
<dbReference type="CDD" id="cd17873">
    <property type="entry name" value="FlhF"/>
    <property type="match status" value="1"/>
</dbReference>
<comment type="subcellular location">
    <subcellularLocation>
        <location evidence="1">Cell membrane</location>
        <topology evidence="1">Peripheral membrane protein</topology>
        <orientation evidence="1">Cytoplasmic side</orientation>
    </subcellularLocation>
</comment>
<dbReference type="Pfam" id="PF00448">
    <property type="entry name" value="SRP54"/>
    <property type="match status" value="1"/>
</dbReference>
<evidence type="ECO:0000256" key="12">
    <source>
        <dbReference type="ARBA" id="ARBA00025337"/>
    </source>
</evidence>
<sequence>MMYFTETGRTHQELILLIRDKYGPDATVLSRKKITVGGFLGFFQKDGLEYSGYVSSKGRPKLSENDKKEQKKILDSVKVEKKREDSLQKILDEVKSLKEDIKSAPSNEGGGELPSLLAIENYLFENDFSLSYIKKTLDRLKAELPFAELNDFEITMNRVNSWIEESITIHQDRNKKRNVFILVGPTGVGKTTTIAKLAAQKGLGIAGSQKYSVRMITIDNYRIAAKKQIETYGEIMGIPVTCCESYEDLKREIDINSDVDYIFVDTIGKSPKDFVKLAEMRRILEGCGQECEVHLAFSATTKTWDIREIMKQYNPFGYDSVIITKLDETTRCGNLISLLHEQKQKVSYITTGQMVPQDIEVATKEKIMSLLVGSKQVTKG</sequence>
<evidence type="ECO:0000313" key="15">
    <source>
        <dbReference type="EMBL" id="QEN06031.1"/>
    </source>
</evidence>
<dbReference type="PANTHER" id="PTHR43134:SF3">
    <property type="entry name" value="FLAGELLAR BIOSYNTHESIS PROTEIN FLHF"/>
    <property type="match status" value="1"/>
</dbReference>